<proteinExistence type="inferred from homology"/>
<gene>
    <name evidence="6" type="ORF">PPNSA23_39490</name>
</gene>
<accession>A0ABQ0H547</accession>
<keyword evidence="3" id="KW-0238">DNA-binding</keyword>
<evidence type="ECO:0000256" key="4">
    <source>
        <dbReference type="ARBA" id="ARBA00023163"/>
    </source>
</evidence>
<dbReference type="InterPro" id="IPR000847">
    <property type="entry name" value="LysR_HTH_N"/>
</dbReference>
<sequence length="304" mass="33645">MKSTLNLLHYAAFRAVMLTGTVSGAAELLGRSQPAVSRLLDRLEYELGVSLFERRRGQVTPTPIAHMLLDEIERAYVSLEALSSFASRLASGEGGEISLAVMPALGINFVPHLLARFRQDWPKTKVTLNVRMSVKIEEWAAAQQIDFGLAETPFRRSGFRTEIFSDAPYIAAVPRDHPLADRSRLGPVDLHQGPFISWTSFVSARHLLDQALQSSGVKVDAAYETTFSVSAYEMVKQGIGIAIIDPYTAVEQLDDRVRLIPFAPKIPFNVALLRPETRVANPAADALLELMAEKRDRLLAQLPH</sequence>
<protein>
    <submittedName>
        <fullName evidence="6">LysR substrate-binding domain-containing protein</fullName>
    </submittedName>
</protein>
<dbReference type="Pfam" id="PF00126">
    <property type="entry name" value="HTH_1"/>
    <property type="match status" value="1"/>
</dbReference>
<dbReference type="Proteomes" id="UP001628091">
    <property type="component" value="Unassembled WGS sequence"/>
</dbReference>
<name>A0ABQ0H547_9HYPH</name>
<dbReference type="PROSITE" id="PS50931">
    <property type="entry name" value="HTH_LYSR"/>
    <property type="match status" value="1"/>
</dbReference>
<keyword evidence="4" id="KW-0804">Transcription</keyword>
<evidence type="ECO:0000313" key="6">
    <source>
        <dbReference type="EMBL" id="GAB1584006.1"/>
    </source>
</evidence>
<dbReference type="PANTHER" id="PTHR30427:SF1">
    <property type="entry name" value="TRANSCRIPTIONAL ACTIVATOR PROTEIN LYSR"/>
    <property type="match status" value="1"/>
</dbReference>
<feature type="domain" description="HTH lysR-type" evidence="5">
    <location>
        <begin position="12"/>
        <end position="62"/>
    </location>
</feature>
<reference evidence="6 7" key="1">
    <citation type="submission" date="2024-10" db="EMBL/GenBank/DDBJ databases">
        <title>Isolation, draft genome sequencing and identification of Phyllobacterium sp. NSA23, isolated from leaf soil.</title>
        <authorList>
            <person name="Akita H."/>
        </authorList>
    </citation>
    <scope>NUCLEOTIDE SEQUENCE [LARGE SCALE GENOMIC DNA]</scope>
    <source>
        <strain evidence="6 7">NSA23</strain>
    </source>
</reference>
<keyword evidence="2" id="KW-0805">Transcription regulation</keyword>
<dbReference type="PRINTS" id="PR00039">
    <property type="entry name" value="HTHLYSR"/>
</dbReference>
<keyword evidence="7" id="KW-1185">Reference proteome</keyword>
<dbReference type="SUPFAM" id="SSF53850">
    <property type="entry name" value="Periplasmic binding protein-like II"/>
    <property type="match status" value="1"/>
</dbReference>
<dbReference type="InterPro" id="IPR005119">
    <property type="entry name" value="LysR_subst-bd"/>
</dbReference>
<dbReference type="SUPFAM" id="SSF46785">
    <property type="entry name" value="Winged helix' DNA-binding domain"/>
    <property type="match status" value="1"/>
</dbReference>
<dbReference type="InterPro" id="IPR036388">
    <property type="entry name" value="WH-like_DNA-bd_sf"/>
</dbReference>
<evidence type="ECO:0000256" key="3">
    <source>
        <dbReference type="ARBA" id="ARBA00023125"/>
    </source>
</evidence>
<evidence type="ECO:0000256" key="1">
    <source>
        <dbReference type="ARBA" id="ARBA00009437"/>
    </source>
</evidence>
<evidence type="ECO:0000313" key="7">
    <source>
        <dbReference type="Proteomes" id="UP001628091"/>
    </source>
</evidence>
<dbReference type="PANTHER" id="PTHR30427">
    <property type="entry name" value="TRANSCRIPTIONAL ACTIVATOR PROTEIN LYSR"/>
    <property type="match status" value="1"/>
</dbReference>
<evidence type="ECO:0000256" key="2">
    <source>
        <dbReference type="ARBA" id="ARBA00023015"/>
    </source>
</evidence>
<dbReference type="InterPro" id="IPR036390">
    <property type="entry name" value="WH_DNA-bd_sf"/>
</dbReference>
<dbReference type="Pfam" id="PF03466">
    <property type="entry name" value="LysR_substrate"/>
    <property type="match status" value="1"/>
</dbReference>
<dbReference type="Gene3D" id="1.10.10.10">
    <property type="entry name" value="Winged helix-like DNA-binding domain superfamily/Winged helix DNA-binding domain"/>
    <property type="match status" value="1"/>
</dbReference>
<comment type="similarity">
    <text evidence="1">Belongs to the LysR transcriptional regulatory family.</text>
</comment>
<evidence type="ECO:0000259" key="5">
    <source>
        <dbReference type="PROSITE" id="PS50931"/>
    </source>
</evidence>
<organism evidence="6 7">
    <name type="scientific">Phyllobacterium phragmitis</name>
    <dbReference type="NCBI Taxonomy" id="2670329"/>
    <lineage>
        <taxon>Bacteria</taxon>
        <taxon>Pseudomonadati</taxon>
        <taxon>Pseudomonadota</taxon>
        <taxon>Alphaproteobacteria</taxon>
        <taxon>Hyphomicrobiales</taxon>
        <taxon>Phyllobacteriaceae</taxon>
        <taxon>Phyllobacterium</taxon>
    </lineage>
</organism>
<dbReference type="EMBL" id="BAAFZP010000002">
    <property type="protein sequence ID" value="GAB1584006.1"/>
    <property type="molecule type" value="Genomic_DNA"/>
</dbReference>
<dbReference type="Gene3D" id="3.40.190.290">
    <property type="match status" value="1"/>
</dbReference>
<comment type="caution">
    <text evidence="6">The sequence shown here is derived from an EMBL/GenBank/DDBJ whole genome shotgun (WGS) entry which is preliminary data.</text>
</comment>
<dbReference type="RefSeq" id="WP_407866512.1">
    <property type="nucleotide sequence ID" value="NZ_BAAFZP010000002.1"/>
</dbReference>